<evidence type="ECO:0000313" key="1">
    <source>
        <dbReference type="EMBL" id="SQA96389.1"/>
    </source>
</evidence>
<keyword evidence="1" id="KW-0547">Nucleotide-binding</keyword>
<dbReference type="GO" id="GO:0008233">
    <property type="term" value="F:peptidase activity"/>
    <property type="evidence" value="ECO:0007669"/>
    <property type="project" value="UniProtKB-KW"/>
</dbReference>
<dbReference type="Proteomes" id="UP000251197">
    <property type="component" value="Unassembled WGS sequence"/>
</dbReference>
<dbReference type="GO" id="GO:0005524">
    <property type="term" value="F:ATP binding"/>
    <property type="evidence" value="ECO:0007669"/>
    <property type="project" value="UniProtKB-KW"/>
</dbReference>
<keyword evidence="1" id="KW-0645">Protease</keyword>
<name>A0A2X2V425_9ENTR</name>
<dbReference type="EMBL" id="UAVU01000003">
    <property type="protein sequence ID" value="SQA96389.1"/>
    <property type="molecule type" value="Genomic_DNA"/>
</dbReference>
<dbReference type="GO" id="GO:0006508">
    <property type="term" value="P:proteolysis"/>
    <property type="evidence" value="ECO:0007669"/>
    <property type="project" value="UniProtKB-KW"/>
</dbReference>
<dbReference type="Gene3D" id="1.10.8.60">
    <property type="match status" value="1"/>
</dbReference>
<gene>
    <name evidence="1" type="primary">clpA_1</name>
    <name evidence="1" type="ORF">NCTC12120_00144</name>
</gene>
<accession>A0A2X2V425</accession>
<organism evidence="1 2">
    <name type="scientific">Cedecea neteri</name>
    <dbReference type="NCBI Taxonomy" id="158822"/>
    <lineage>
        <taxon>Bacteria</taxon>
        <taxon>Pseudomonadati</taxon>
        <taxon>Pseudomonadota</taxon>
        <taxon>Gammaproteobacteria</taxon>
        <taxon>Enterobacterales</taxon>
        <taxon>Enterobacteriaceae</taxon>
        <taxon>Cedecea</taxon>
    </lineage>
</organism>
<proteinExistence type="predicted"/>
<keyword evidence="1" id="KW-0378">Hydrolase</keyword>
<keyword evidence="1" id="KW-0067">ATP-binding</keyword>
<evidence type="ECO:0000313" key="2">
    <source>
        <dbReference type="Proteomes" id="UP000251197"/>
    </source>
</evidence>
<sequence length="58" mass="6150">MARVIQDSLKKPLANELLFGSLVDGGQVTVALDKDQQQLTYSFVECPETQAGSGALAP</sequence>
<protein>
    <submittedName>
        <fullName evidence="1">ATP-dependent Clp protease ATP-binding subunit ClpA</fullName>
    </submittedName>
</protein>
<reference evidence="1 2" key="1">
    <citation type="submission" date="2018-06" db="EMBL/GenBank/DDBJ databases">
        <authorList>
            <consortium name="Pathogen Informatics"/>
            <person name="Doyle S."/>
        </authorList>
    </citation>
    <scope>NUCLEOTIDE SEQUENCE [LARGE SCALE GENOMIC DNA]</scope>
    <source>
        <strain evidence="1 2">NCTC12120</strain>
    </source>
</reference>
<dbReference type="AlphaFoldDB" id="A0A2X2V425"/>